<dbReference type="Proteomes" id="UP000287853">
    <property type="component" value="Unassembled WGS sequence"/>
</dbReference>
<sequence length="63" mass="7106">MCRAFSLPPGYCNLCNLPVCTTQKRMLGLEGTVYQAVVMKRFHTKANFDGLAGGFLRSEFYRP</sequence>
<accession>A0A444IWN3</accession>
<evidence type="ECO:0000313" key="1">
    <source>
        <dbReference type="EMBL" id="RWX45299.1"/>
    </source>
</evidence>
<dbReference type="AlphaFoldDB" id="A0A444IWN3"/>
<dbReference type="EMBL" id="MTKO01000080">
    <property type="protein sequence ID" value="RWX45299.1"/>
    <property type="molecule type" value="Genomic_DNA"/>
</dbReference>
<keyword evidence="2" id="KW-1185">Reference proteome</keyword>
<proteinExistence type="predicted"/>
<gene>
    <name evidence="1" type="ORF">H206_02199</name>
</gene>
<name>A0A444IWN3_9BACT</name>
<organism evidence="1 2">
    <name type="scientific">Candidatus Electrothrix aarhusensis</name>
    <dbReference type="NCBI Taxonomy" id="1859131"/>
    <lineage>
        <taxon>Bacteria</taxon>
        <taxon>Pseudomonadati</taxon>
        <taxon>Thermodesulfobacteriota</taxon>
        <taxon>Desulfobulbia</taxon>
        <taxon>Desulfobulbales</taxon>
        <taxon>Desulfobulbaceae</taxon>
        <taxon>Candidatus Electrothrix</taxon>
    </lineage>
</organism>
<reference evidence="1 2" key="1">
    <citation type="submission" date="2017-01" db="EMBL/GenBank/DDBJ databases">
        <title>The cable genome- insights into the physiology and evolution of filamentous bacteria capable of sulfide oxidation via long distance electron transfer.</title>
        <authorList>
            <person name="Schreiber L."/>
            <person name="Bjerg J.T."/>
            <person name="Boggild A."/>
            <person name="Van De Vossenberg J."/>
            <person name="Meysman F."/>
            <person name="Nielsen L.P."/>
            <person name="Schramm A."/>
            <person name="Kjeldsen K.U."/>
        </authorList>
    </citation>
    <scope>NUCLEOTIDE SEQUENCE [LARGE SCALE GENOMIC DNA]</scope>
    <source>
        <strain evidence="1">MCF</strain>
    </source>
</reference>
<evidence type="ECO:0000313" key="2">
    <source>
        <dbReference type="Proteomes" id="UP000287853"/>
    </source>
</evidence>
<comment type="caution">
    <text evidence="1">The sequence shown here is derived from an EMBL/GenBank/DDBJ whole genome shotgun (WGS) entry which is preliminary data.</text>
</comment>
<protein>
    <submittedName>
        <fullName evidence="1">Uncharacterized protein</fullName>
    </submittedName>
</protein>